<dbReference type="Pfam" id="PF07654">
    <property type="entry name" value="C1-set"/>
    <property type="match status" value="3"/>
</dbReference>
<keyword evidence="4" id="KW-1185">Reference proteome</keyword>
<dbReference type="Gene3D" id="2.60.40.10">
    <property type="entry name" value="Immunoglobulins"/>
    <property type="match status" value="3"/>
</dbReference>
<reference evidence="3" key="3">
    <citation type="submission" date="2025-09" db="UniProtKB">
        <authorList>
            <consortium name="Ensembl"/>
        </authorList>
    </citation>
    <scope>IDENTIFICATION</scope>
</reference>
<evidence type="ECO:0000256" key="1">
    <source>
        <dbReference type="ARBA" id="ARBA00023319"/>
    </source>
</evidence>
<dbReference type="InterPro" id="IPR007110">
    <property type="entry name" value="Ig-like_dom"/>
</dbReference>
<evidence type="ECO:0000313" key="3">
    <source>
        <dbReference type="Ensembl" id="ENSSORP00005004612.1"/>
    </source>
</evidence>
<dbReference type="Ensembl" id="ENSSORT00005004748.1">
    <property type="protein sequence ID" value="ENSSORP00005004612.1"/>
    <property type="gene ID" value="ENSSORG00005002806.1"/>
</dbReference>
<evidence type="ECO:0000313" key="4">
    <source>
        <dbReference type="Proteomes" id="UP000472271"/>
    </source>
</evidence>
<dbReference type="InterPro" id="IPR050380">
    <property type="entry name" value="Immune_Resp_Modulators"/>
</dbReference>
<accession>A0A672YJA0</accession>
<reference evidence="3" key="2">
    <citation type="submission" date="2025-08" db="UniProtKB">
        <authorList>
            <consortium name="Ensembl"/>
        </authorList>
    </citation>
    <scope>IDENTIFICATION</scope>
</reference>
<dbReference type="InParanoid" id="A0A672YJA0"/>
<dbReference type="PROSITE" id="PS50835">
    <property type="entry name" value="IG_LIKE"/>
    <property type="match status" value="2"/>
</dbReference>
<dbReference type="InterPro" id="IPR003597">
    <property type="entry name" value="Ig_C1-set"/>
</dbReference>
<sequence length="344" mass="38762">MHWFLSYLVEPVMELLLAPSAESGQQMLLCTGQGFDPQIKWSSESRQIRESKSDISMDANGRVTVISQLKVSEAEWKTGKVYNCVFLLKGHKIDSTLFLVHYHPGPAVTDPVVEIRRSFPDFLKGDSAVLVCDVTELSSTDLFVTFMANGVEISPKQYVDLPEAPGPYSISRSFPVPSDHWKKDKSFTCKVTQGFSRTFPSVSTVNIFVEPVMELLLAPSAESGQQMLLCTGQGFDPQIKWSSESRQILTWLIDNSPQINPERQVTNTTHIISYLTRSPNTWRGLNQVTCRAEHPCLTQTEKTVNVAGEWTGIKSTQLCFLFIIIQGLQLQIQWWRSEDHSQIS</sequence>
<protein>
    <recommendedName>
        <fullName evidence="2">Ig-like domain-containing protein</fullName>
    </recommendedName>
</protein>
<name>A0A672YJA0_9TELE</name>
<proteinExistence type="predicted"/>
<evidence type="ECO:0000259" key="2">
    <source>
        <dbReference type="PROSITE" id="PS50835"/>
    </source>
</evidence>
<organism evidence="3 4">
    <name type="scientific">Sphaeramia orbicularis</name>
    <name type="common">orbiculate cardinalfish</name>
    <dbReference type="NCBI Taxonomy" id="375764"/>
    <lineage>
        <taxon>Eukaryota</taxon>
        <taxon>Metazoa</taxon>
        <taxon>Chordata</taxon>
        <taxon>Craniata</taxon>
        <taxon>Vertebrata</taxon>
        <taxon>Euteleostomi</taxon>
        <taxon>Actinopterygii</taxon>
        <taxon>Neopterygii</taxon>
        <taxon>Teleostei</taxon>
        <taxon>Neoteleostei</taxon>
        <taxon>Acanthomorphata</taxon>
        <taxon>Gobiaria</taxon>
        <taxon>Kurtiformes</taxon>
        <taxon>Apogonoidei</taxon>
        <taxon>Apogonidae</taxon>
        <taxon>Apogoninae</taxon>
        <taxon>Sphaeramia</taxon>
    </lineage>
</organism>
<dbReference type="SUPFAM" id="SSF48726">
    <property type="entry name" value="Immunoglobulin"/>
    <property type="match status" value="3"/>
</dbReference>
<dbReference type="AlphaFoldDB" id="A0A672YJA0"/>
<feature type="domain" description="Ig-like" evidence="2">
    <location>
        <begin position="11"/>
        <end position="84"/>
    </location>
</feature>
<reference evidence="3" key="1">
    <citation type="submission" date="2019-06" db="EMBL/GenBank/DDBJ databases">
        <authorList>
            <consortium name="Wellcome Sanger Institute Data Sharing"/>
        </authorList>
    </citation>
    <scope>NUCLEOTIDE SEQUENCE [LARGE SCALE GENOMIC DNA]</scope>
</reference>
<keyword evidence="1" id="KW-0393">Immunoglobulin domain</keyword>
<dbReference type="PANTHER" id="PTHR23411">
    <property type="entry name" value="TAPASIN"/>
    <property type="match status" value="1"/>
</dbReference>
<dbReference type="Proteomes" id="UP000472271">
    <property type="component" value="Chromosome 8"/>
</dbReference>
<feature type="domain" description="Ig-like" evidence="2">
    <location>
        <begin position="200"/>
        <end position="305"/>
    </location>
</feature>
<dbReference type="InterPro" id="IPR013783">
    <property type="entry name" value="Ig-like_fold"/>
</dbReference>
<dbReference type="InterPro" id="IPR036179">
    <property type="entry name" value="Ig-like_dom_sf"/>
</dbReference>